<dbReference type="AlphaFoldDB" id="A0AAP0FZX8"/>
<gene>
    <name evidence="2" type="ORF">KSP39_PZI017221</name>
</gene>
<comment type="caution">
    <text evidence="2">The sequence shown here is derived from an EMBL/GenBank/DDBJ whole genome shotgun (WGS) entry which is preliminary data.</text>
</comment>
<dbReference type="GO" id="GO:0004523">
    <property type="term" value="F:RNA-DNA hybrid ribonuclease activity"/>
    <property type="evidence" value="ECO:0007669"/>
    <property type="project" value="InterPro"/>
</dbReference>
<dbReference type="InterPro" id="IPR036397">
    <property type="entry name" value="RNaseH_sf"/>
</dbReference>
<dbReference type="PANTHER" id="PTHR48475">
    <property type="entry name" value="RIBONUCLEASE H"/>
    <property type="match status" value="1"/>
</dbReference>
<dbReference type="SUPFAM" id="SSF53098">
    <property type="entry name" value="Ribonuclease H-like"/>
    <property type="match status" value="1"/>
</dbReference>
<dbReference type="GO" id="GO:0003676">
    <property type="term" value="F:nucleic acid binding"/>
    <property type="evidence" value="ECO:0007669"/>
    <property type="project" value="InterPro"/>
</dbReference>
<dbReference type="InterPro" id="IPR002156">
    <property type="entry name" value="RNaseH_domain"/>
</dbReference>
<reference evidence="2 3" key="1">
    <citation type="journal article" date="2022" name="Nat. Plants">
        <title>Genomes of leafy and leafless Platanthera orchids illuminate the evolution of mycoheterotrophy.</title>
        <authorList>
            <person name="Li M.H."/>
            <person name="Liu K.W."/>
            <person name="Li Z."/>
            <person name="Lu H.C."/>
            <person name="Ye Q.L."/>
            <person name="Zhang D."/>
            <person name="Wang J.Y."/>
            <person name="Li Y.F."/>
            <person name="Zhong Z.M."/>
            <person name="Liu X."/>
            <person name="Yu X."/>
            <person name="Liu D.K."/>
            <person name="Tu X.D."/>
            <person name="Liu B."/>
            <person name="Hao Y."/>
            <person name="Liao X.Y."/>
            <person name="Jiang Y.T."/>
            <person name="Sun W.H."/>
            <person name="Chen J."/>
            <person name="Chen Y.Q."/>
            <person name="Ai Y."/>
            <person name="Zhai J.W."/>
            <person name="Wu S.S."/>
            <person name="Zhou Z."/>
            <person name="Hsiao Y.Y."/>
            <person name="Wu W.L."/>
            <person name="Chen Y.Y."/>
            <person name="Lin Y.F."/>
            <person name="Hsu J.L."/>
            <person name="Li C.Y."/>
            <person name="Wang Z.W."/>
            <person name="Zhao X."/>
            <person name="Zhong W.Y."/>
            <person name="Ma X.K."/>
            <person name="Ma L."/>
            <person name="Huang J."/>
            <person name="Chen G.Z."/>
            <person name="Huang M.Z."/>
            <person name="Huang L."/>
            <person name="Peng D.H."/>
            <person name="Luo Y.B."/>
            <person name="Zou S.Q."/>
            <person name="Chen S.P."/>
            <person name="Lan S."/>
            <person name="Tsai W.C."/>
            <person name="Van de Peer Y."/>
            <person name="Liu Z.J."/>
        </authorList>
    </citation>
    <scope>NUCLEOTIDE SEQUENCE [LARGE SCALE GENOMIC DNA]</scope>
    <source>
        <strain evidence="2">Lor287</strain>
    </source>
</reference>
<name>A0AAP0FZX8_9ASPA</name>
<keyword evidence="3" id="KW-1185">Reference proteome</keyword>
<dbReference type="EMBL" id="JBBWWQ010000015">
    <property type="protein sequence ID" value="KAK8928737.1"/>
    <property type="molecule type" value="Genomic_DNA"/>
</dbReference>
<organism evidence="2 3">
    <name type="scientific">Platanthera zijinensis</name>
    <dbReference type="NCBI Taxonomy" id="2320716"/>
    <lineage>
        <taxon>Eukaryota</taxon>
        <taxon>Viridiplantae</taxon>
        <taxon>Streptophyta</taxon>
        <taxon>Embryophyta</taxon>
        <taxon>Tracheophyta</taxon>
        <taxon>Spermatophyta</taxon>
        <taxon>Magnoliopsida</taxon>
        <taxon>Liliopsida</taxon>
        <taxon>Asparagales</taxon>
        <taxon>Orchidaceae</taxon>
        <taxon>Orchidoideae</taxon>
        <taxon>Orchideae</taxon>
        <taxon>Orchidinae</taxon>
        <taxon>Platanthera</taxon>
    </lineage>
</organism>
<evidence type="ECO:0000259" key="1">
    <source>
        <dbReference type="Pfam" id="PF13456"/>
    </source>
</evidence>
<dbReference type="Gene3D" id="3.30.420.10">
    <property type="entry name" value="Ribonuclease H-like superfamily/Ribonuclease H"/>
    <property type="match status" value="1"/>
</dbReference>
<dbReference type="InterPro" id="IPR012337">
    <property type="entry name" value="RNaseH-like_sf"/>
</dbReference>
<protein>
    <recommendedName>
        <fullName evidence="1">RNase H type-1 domain-containing protein</fullName>
    </recommendedName>
</protein>
<sequence>MVTGLRLAKELAIKDVRAFTDSMVVASQIRGEFEVHDPVLQKYLVKVKGLVGGFHSFFVEHIPRGDNLEADYLAKYGPRAGRGA</sequence>
<dbReference type="PANTHER" id="PTHR48475:SF2">
    <property type="entry name" value="RIBONUCLEASE H"/>
    <property type="match status" value="1"/>
</dbReference>
<evidence type="ECO:0000313" key="2">
    <source>
        <dbReference type="EMBL" id="KAK8928737.1"/>
    </source>
</evidence>
<feature type="domain" description="RNase H type-1" evidence="1">
    <location>
        <begin position="2"/>
        <end position="76"/>
    </location>
</feature>
<dbReference type="Pfam" id="PF13456">
    <property type="entry name" value="RVT_3"/>
    <property type="match status" value="1"/>
</dbReference>
<accession>A0AAP0FZX8</accession>
<evidence type="ECO:0000313" key="3">
    <source>
        <dbReference type="Proteomes" id="UP001418222"/>
    </source>
</evidence>
<dbReference type="Proteomes" id="UP001418222">
    <property type="component" value="Unassembled WGS sequence"/>
</dbReference>
<proteinExistence type="predicted"/>